<name>A0ABU3QBE8_9SPHN</name>
<dbReference type="EMBL" id="JAVUPU010000011">
    <property type="protein sequence ID" value="MDT9600735.1"/>
    <property type="molecule type" value="Genomic_DNA"/>
</dbReference>
<dbReference type="InterPro" id="IPR012133">
    <property type="entry name" value="Alpha-hydoxy_acid_DH_FMN"/>
</dbReference>
<dbReference type="GO" id="GO:0016491">
    <property type="term" value="F:oxidoreductase activity"/>
    <property type="evidence" value="ECO:0007669"/>
    <property type="project" value="UniProtKB-KW"/>
</dbReference>
<comment type="caution">
    <text evidence="7">The sequence shown here is derived from an EMBL/GenBank/DDBJ whole genome shotgun (WGS) entry which is preliminary data.</text>
</comment>
<evidence type="ECO:0000256" key="5">
    <source>
        <dbReference type="ARBA" id="ARBA00024042"/>
    </source>
</evidence>
<dbReference type="InterPro" id="IPR037396">
    <property type="entry name" value="FMN_HAD"/>
</dbReference>
<evidence type="ECO:0000313" key="8">
    <source>
        <dbReference type="Proteomes" id="UP001259572"/>
    </source>
</evidence>
<keyword evidence="2" id="KW-0285">Flavoprotein</keyword>
<comment type="cofactor">
    <cofactor evidence="1">
        <name>FMN</name>
        <dbReference type="ChEBI" id="CHEBI:58210"/>
    </cofactor>
</comment>
<dbReference type="Proteomes" id="UP001259572">
    <property type="component" value="Unassembled WGS sequence"/>
</dbReference>
<reference evidence="7 8" key="1">
    <citation type="submission" date="2023-05" db="EMBL/GenBank/DDBJ databases">
        <authorList>
            <person name="Guo Y."/>
        </authorList>
    </citation>
    <scope>NUCLEOTIDE SEQUENCE [LARGE SCALE GENOMIC DNA]</scope>
    <source>
        <strain evidence="7 8">GR2756</strain>
    </source>
</reference>
<evidence type="ECO:0000259" key="6">
    <source>
        <dbReference type="PROSITE" id="PS51349"/>
    </source>
</evidence>
<dbReference type="RefSeq" id="WP_315728173.1">
    <property type="nucleotide sequence ID" value="NZ_JAVUPU010000011.1"/>
</dbReference>
<proteinExistence type="inferred from homology"/>
<gene>
    <name evidence="7" type="ORF">RQX22_17370</name>
</gene>
<dbReference type="Pfam" id="PF01070">
    <property type="entry name" value="FMN_dh"/>
    <property type="match status" value="1"/>
</dbReference>
<dbReference type="PANTHER" id="PTHR10578">
    <property type="entry name" value="S -2-HYDROXY-ACID OXIDASE-RELATED"/>
    <property type="match status" value="1"/>
</dbReference>
<dbReference type="InterPro" id="IPR000262">
    <property type="entry name" value="FMN-dep_DH"/>
</dbReference>
<dbReference type="InterPro" id="IPR013785">
    <property type="entry name" value="Aldolase_TIM"/>
</dbReference>
<dbReference type="InterPro" id="IPR008259">
    <property type="entry name" value="FMN_hydac_DH_AS"/>
</dbReference>
<dbReference type="PIRSF" id="PIRSF000138">
    <property type="entry name" value="Al-hdrx_acd_dh"/>
    <property type="match status" value="1"/>
</dbReference>
<evidence type="ECO:0000256" key="4">
    <source>
        <dbReference type="ARBA" id="ARBA00023002"/>
    </source>
</evidence>
<evidence type="ECO:0000256" key="1">
    <source>
        <dbReference type="ARBA" id="ARBA00001917"/>
    </source>
</evidence>
<dbReference type="PANTHER" id="PTHR10578:SF107">
    <property type="entry name" value="2-HYDROXYACID OXIDASE 1"/>
    <property type="match status" value="1"/>
</dbReference>
<dbReference type="SUPFAM" id="SSF51395">
    <property type="entry name" value="FMN-linked oxidoreductases"/>
    <property type="match status" value="1"/>
</dbReference>
<comment type="similarity">
    <text evidence="5">Belongs to the FMN-dependent alpha-hydroxy acid dehydrogenase family.</text>
</comment>
<keyword evidence="8" id="KW-1185">Reference proteome</keyword>
<protein>
    <submittedName>
        <fullName evidence="7">Alpha-hydroxy acid oxidase</fullName>
        <ecNumber evidence="7">1.-.-.-</ecNumber>
    </submittedName>
</protein>
<keyword evidence="3" id="KW-0288">FMN</keyword>
<dbReference type="EC" id="1.-.-.-" evidence="7"/>
<dbReference type="Gene3D" id="3.20.20.70">
    <property type="entry name" value="Aldolase class I"/>
    <property type="match status" value="1"/>
</dbReference>
<dbReference type="PROSITE" id="PS51349">
    <property type="entry name" value="FMN_HYDROXY_ACID_DH_2"/>
    <property type="match status" value="1"/>
</dbReference>
<sequence>MMGRLERAFNISDLRRLARKRLPRPIFDYIDGGADDEWTLKRNHDAFADYELLPDVLIDTSSIRSETTLFGQKIAWPLILSPTGLTRMFHDDAELAVARAAARHGLMYSLSTLGTTRLEALAESFAGPKAFQIYIFKDRGLTAEFIGRCREAGYHALMLTVDTPVAGNRERDRFNGLSIPPRLTLKSMLSFAMKPSWSLPALTGNKFDFANVSHKVDALAGRQMSLFDYIGGQFDRTLTWRDVEWLAKEWNGPLSIKGVMAPQDAKHAIASGATSIMISNHGGRQLDGAPAPVDQIAPIRDAIGDSGEIVCDGGIRRGSDVVKALALGANACSIGRPYLYGLAAGGEAGVHRALGLLHEEFERTMVLAGVNDVAKLERRHIRMRSWLSWAEDGVVIGK</sequence>
<dbReference type="CDD" id="cd02809">
    <property type="entry name" value="alpha_hydroxyacid_oxid_FMN"/>
    <property type="match status" value="1"/>
</dbReference>
<accession>A0ABU3QBE8</accession>
<evidence type="ECO:0000313" key="7">
    <source>
        <dbReference type="EMBL" id="MDT9600735.1"/>
    </source>
</evidence>
<keyword evidence="4 7" id="KW-0560">Oxidoreductase</keyword>
<evidence type="ECO:0000256" key="3">
    <source>
        <dbReference type="ARBA" id="ARBA00022643"/>
    </source>
</evidence>
<dbReference type="PROSITE" id="PS00557">
    <property type="entry name" value="FMN_HYDROXY_ACID_DH_1"/>
    <property type="match status" value="1"/>
</dbReference>
<organism evidence="7 8">
    <name type="scientific">Sphingosinicella rhizophila</name>
    <dbReference type="NCBI Taxonomy" id="3050082"/>
    <lineage>
        <taxon>Bacteria</taxon>
        <taxon>Pseudomonadati</taxon>
        <taxon>Pseudomonadota</taxon>
        <taxon>Alphaproteobacteria</taxon>
        <taxon>Sphingomonadales</taxon>
        <taxon>Sphingosinicellaceae</taxon>
        <taxon>Sphingosinicella</taxon>
    </lineage>
</organism>
<evidence type="ECO:0000256" key="2">
    <source>
        <dbReference type="ARBA" id="ARBA00022630"/>
    </source>
</evidence>
<feature type="domain" description="FMN hydroxy acid dehydrogenase" evidence="6">
    <location>
        <begin position="3"/>
        <end position="386"/>
    </location>
</feature>